<evidence type="ECO:0000313" key="2">
    <source>
        <dbReference type="EMBL" id="TYR98844.1"/>
    </source>
</evidence>
<dbReference type="GO" id="GO:0016747">
    <property type="term" value="F:acyltransferase activity, transferring groups other than amino-acyl groups"/>
    <property type="evidence" value="ECO:0007669"/>
    <property type="project" value="InterPro"/>
</dbReference>
<reference evidence="2 3" key="1">
    <citation type="submission" date="2019-08" db="EMBL/GenBank/DDBJ databases">
        <title>Bacillus genomes from the desert of Cuatro Cienegas, Coahuila.</title>
        <authorList>
            <person name="Olmedo-Alvarez G."/>
        </authorList>
    </citation>
    <scope>NUCLEOTIDE SEQUENCE [LARGE SCALE GENOMIC DNA]</scope>
    <source>
        <strain evidence="2 3">CH128b_4D</strain>
    </source>
</reference>
<dbReference type="InterPro" id="IPR000182">
    <property type="entry name" value="GNAT_dom"/>
</dbReference>
<protein>
    <submittedName>
        <fullName evidence="2">GNAT family N-acetyltransferase</fullName>
    </submittedName>
</protein>
<dbReference type="InterPro" id="IPR016181">
    <property type="entry name" value="Acyl_CoA_acyltransferase"/>
</dbReference>
<accession>A0A5D4MA63</accession>
<organism evidence="2 3">
    <name type="scientific">Rossellomorea vietnamensis</name>
    <dbReference type="NCBI Taxonomy" id="218284"/>
    <lineage>
        <taxon>Bacteria</taxon>
        <taxon>Bacillati</taxon>
        <taxon>Bacillota</taxon>
        <taxon>Bacilli</taxon>
        <taxon>Bacillales</taxon>
        <taxon>Bacillaceae</taxon>
        <taxon>Rossellomorea</taxon>
    </lineage>
</organism>
<evidence type="ECO:0000259" key="1">
    <source>
        <dbReference type="PROSITE" id="PS51186"/>
    </source>
</evidence>
<dbReference type="Pfam" id="PF13527">
    <property type="entry name" value="Acetyltransf_9"/>
    <property type="match status" value="1"/>
</dbReference>
<dbReference type="AlphaFoldDB" id="A0A5D4MA63"/>
<evidence type="ECO:0000313" key="3">
    <source>
        <dbReference type="Proteomes" id="UP000325182"/>
    </source>
</evidence>
<proteinExistence type="predicted"/>
<dbReference type="SUPFAM" id="SSF55729">
    <property type="entry name" value="Acyl-CoA N-acyltransferases (Nat)"/>
    <property type="match status" value="1"/>
</dbReference>
<dbReference type="Gene3D" id="3.40.630.30">
    <property type="match status" value="1"/>
</dbReference>
<dbReference type="CDD" id="cd04301">
    <property type="entry name" value="NAT_SF"/>
    <property type="match status" value="1"/>
</dbReference>
<name>A0A5D4MA63_9BACI</name>
<dbReference type="EMBL" id="VTEG01000008">
    <property type="protein sequence ID" value="TYR98844.1"/>
    <property type="molecule type" value="Genomic_DNA"/>
</dbReference>
<dbReference type="Proteomes" id="UP000325182">
    <property type="component" value="Unassembled WGS sequence"/>
</dbReference>
<gene>
    <name evidence="2" type="ORF">FZC84_12515</name>
</gene>
<dbReference type="PROSITE" id="PS51186">
    <property type="entry name" value="GNAT"/>
    <property type="match status" value="1"/>
</dbReference>
<feature type="domain" description="N-acetyltransferase" evidence="1">
    <location>
        <begin position="16"/>
        <end position="156"/>
    </location>
</feature>
<keyword evidence="2" id="KW-0808">Transferase</keyword>
<sequence>MEMNGYTFVKGCRDNADLRGSFNTLAAQVFGINFESWYNKGFWTDKYEPYSFLDGDKVIANVSVNRINMMVEGERKRAVQLGTVMTHKDYRGKGLSGALMRKVLEDYQYVDAMYLFANSTVLDFYPKFGFHAVEEQQPVMKLAGGGEGVLLNKLDGQKEEDIRFIFQCAEKRIPLTRRFTTTDAAELLMFYCTYVFPQNIFFWEEEEMIILMDVEGETLHIFDIITSKEVDLQAAAAKIAPPEVRKVNFHFTVPPGSQITTEAFRGDEVLFVKPSKGFVLPENFKHPITSQA</sequence>
<comment type="caution">
    <text evidence="2">The sequence shown here is derived from an EMBL/GenBank/DDBJ whole genome shotgun (WGS) entry which is preliminary data.</text>
</comment>